<evidence type="ECO:0000256" key="2">
    <source>
        <dbReference type="ARBA" id="ARBA00004117"/>
    </source>
</evidence>
<dbReference type="Pfam" id="PF02107">
    <property type="entry name" value="FlgH"/>
    <property type="match status" value="1"/>
</dbReference>
<keyword evidence="10" id="KW-0966">Cell projection</keyword>
<dbReference type="GO" id="GO:0071973">
    <property type="term" value="P:bacterial-type flagellum-dependent cell motility"/>
    <property type="evidence" value="ECO:0007669"/>
    <property type="project" value="InterPro"/>
</dbReference>
<evidence type="ECO:0000256" key="7">
    <source>
        <dbReference type="ARBA" id="ARBA00023143"/>
    </source>
</evidence>
<dbReference type="InterPro" id="IPR000527">
    <property type="entry name" value="Flag_Lring"/>
</dbReference>
<proteinExistence type="inferred from homology"/>
<keyword evidence="10" id="KW-0969">Cilium</keyword>
<evidence type="ECO:0000256" key="6">
    <source>
        <dbReference type="ARBA" id="ARBA00023136"/>
    </source>
</evidence>
<evidence type="ECO:0000256" key="1">
    <source>
        <dbReference type="ARBA" id="ARBA00002591"/>
    </source>
</evidence>
<dbReference type="OrthoDB" id="252240at2"/>
<keyword evidence="7" id="KW-0975">Bacterial flagellum</keyword>
<dbReference type="GO" id="GO:0003774">
    <property type="term" value="F:cytoskeletal motor activity"/>
    <property type="evidence" value="ECO:0007669"/>
    <property type="project" value="InterPro"/>
</dbReference>
<evidence type="ECO:0000256" key="4">
    <source>
        <dbReference type="ARBA" id="ARBA00006929"/>
    </source>
</evidence>
<dbReference type="GO" id="GO:0009279">
    <property type="term" value="C:cell outer membrane"/>
    <property type="evidence" value="ECO:0007669"/>
    <property type="project" value="UniProtKB-SubCell"/>
</dbReference>
<evidence type="ECO:0000313" key="10">
    <source>
        <dbReference type="EMBL" id="QDT40852.1"/>
    </source>
</evidence>
<keyword evidence="10" id="KW-0282">Flagellum</keyword>
<name>A0A517RAD1_9PLAN</name>
<feature type="region of interest" description="Disordered" evidence="9">
    <location>
        <begin position="67"/>
        <end position="91"/>
    </location>
</feature>
<protein>
    <submittedName>
        <fullName evidence="10">Flagellar L-ring protein</fullName>
    </submittedName>
</protein>
<dbReference type="AlphaFoldDB" id="A0A517RAD1"/>
<keyword evidence="6" id="KW-0472">Membrane</keyword>
<reference evidence="10 11" key="1">
    <citation type="submission" date="2019-02" db="EMBL/GenBank/DDBJ databases">
        <title>Deep-cultivation of Planctomycetes and their phenomic and genomic characterization uncovers novel biology.</title>
        <authorList>
            <person name="Wiegand S."/>
            <person name="Jogler M."/>
            <person name="Boedeker C."/>
            <person name="Pinto D."/>
            <person name="Vollmers J."/>
            <person name="Rivas-Marin E."/>
            <person name="Kohn T."/>
            <person name="Peeters S.H."/>
            <person name="Heuer A."/>
            <person name="Rast P."/>
            <person name="Oberbeckmann S."/>
            <person name="Bunk B."/>
            <person name="Jeske O."/>
            <person name="Meyerdierks A."/>
            <person name="Storesund J.E."/>
            <person name="Kallscheuer N."/>
            <person name="Luecker S."/>
            <person name="Lage O.M."/>
            <person name="Pohl T."/>
            <person name="Merkel B.J."/>
            <person name="Hornburger P."/>
            <person name="Mueller R.-W."/>
            <person name="Bruemmer F."/>
            <person name="Labrenz M."/>
            <person name="Spormann A.M."/>
            <person name="Op den Camp H."/>
            <person name="Overmann J."/>
            <person name="Amann R."/>
            <person name="Jetten M.S.M."/>
            <person name="Mascher T."/>
            <person name="Medema M.H."/>
            <person name="Devos D.P."/>
            <person name="Kaster A.-K."/>
            <person name="Ovreas L."/>
            <person name="Rohde M."/>
            <person name="Galperin M.Y."/>
            <person name="Jogler C."/>
        </authorList>
    </citation>
    <scope>NUCLEOTIDE SEQUENCE [LARGE SCALE GENOMIC DNA]</scope>
    <source>
        <strain evidence="10 11">Pan241w</strain>
    </source>
</reference>
<evidence type="ECO:0000256" key="5">
    <source>
        <dbReference type="ARBA" id="ARBA00022729"/>
    </source>
</evidence>
<feature type="compositionally biased region" description="Polar residues" evidence="9">
    <location>
        <begin position="67"/>
        <end position="84"/>
    </location>
</feature>
<dbReference type="PANTHER" id="PTHR34933:SF1">
    <property type="entry name" value="FLAGELLAR L-RING PROTEIN"/>
    <property type="match status" value="1"/>
</dbReference>
<keyword evidence="5" id="KW-0732">Signal</keyword>
<evidence type="ECO:0000256" key="8">
    <source>
        <dbReference type="ARBA" id="ARBA00023237"/>
    </source>
</evidence>
<accession>A0A517RAD1</accession>
<sequence>MKWHTKKWQSLREMQGNSERICQQQGLLAVLREAISLGCIVLFCSSVAQAQSPAVQGAVQANPNTTIRSSQGTSAANDSQQIKSPQIKRQRRTERVAAQVDEFGFSAEPLRLTSSLANTFGQGDLYTNSPKPPLIRDYSLIYVPAPEPIVVKVHDIISILVDEKSSVTVDSRFNRNRTETLKAELKEFMRINEMGNLAPAALDSPKIDTQLQGRLQSTGQLADREGIQYRIAAIVVDIRPNGNLILEARKSIRTNRDVWEYRLTGEIRSKDVNRDNTALSENIANLNIEKHQRGKVYQSTKRPWGVVLYDWFFPF</sequence>
<evidence type="ECO:0000256" key="3">
    <source>
        <dbReference type="ARBA" id="ARBA00004442"/>
    </source>
</evidence>
<dbReference type="EMBL" id="CP036269">
    <property type="protein sequence ID" value="QDT40852.1"/>
    <property type="molecule type" value="Genomic_DNA"/>
</dbReference>
<dbReference type="PRINTS" id="PR01008">
    <property type="entry name" value="FLGLRINGFLGH"/>
</dbReference>
<gene>
    <name evidence="10" type="primary">flgH</name>
    <name evidence="10" type="ORF">Pan241w_09110</name>
</gene>
<comment type="similarity">
    <text evidence="4">Belongs to the FlgH family.</text>
</comment>
<dbReference type="GO" id="GO:0009427">
    <property type="term" value="C:bacterial-type flagellum basal body, distal rod, L ring"/>
    <property type="evidence" value="ECO:0007669"/>
    <property type="project" value="InterPro"/>
</dbReference>
<keyword evidence="11" id="KW-1185">Reference proteome</keyword>
<evidence type="ECO:0000256" key="9">
    <source>
        <dbReference type="SAM" id="MobiDB-lite"/>
    </source>
</evidence>
<comment type="function">
    <text evidence="1">Assembles around the rod to form the L-ring and probably protects the motor/basal body from shearing forces during rotation.</text>
</comment>
<organism evidence="10 11">
    <name type="scientific">Gimesia alba</name>
    <dbReference type="NCBI Taxonomy" id="2527973"/>
    <lineage>
        <taxon>Bacteria</taxon>
        <taxon>Pseudomonadati</taxon>
        <taxon>Planctomycetota</taxon>
        <taxon>Planctomycetia</taxon>
        <taxon>Planctomycetales</taxon>
        <taxon>Planctomycetaceae</taxon>
        <taxon>Gimesia</taxon>
    </lineage>
</organism>
<dbReference type="PANTHER" id="PTHR34933">
    <property type="entry name" value="FLAGELLAR L-RING PROTEIN"/>
    <property type="match status" value="1"/>
</dbReference>
<dbReference type="RefSeq" id="WP_145211491.1">
    <property type="nucleotide sequence ID" value="NZ_CP036269.1"/>
</dbReference>
<evidence type="ECO:0000313" key="11">
    <source>
        <dbReference type="Proteomes" id="UP000317171"/>
    </source>
</evidence>
<keyword evidence="8" id="KW-0998">Cell outer membrane</keyword>
<dbReference type="KEGG" id="gaz:Pan241w_09110"/>
<dbReference type="Proteomes" id="UP000317171">
    <property type="component" value="Chromosome"/>
</dbReference>
<comment type="subcellular location">
    <subcellularLocation>
        <location evidence="2">Bacterial flagellum basal body</location>
    </subcellularLocation>
    <subcellularLocation>
        <location evidence="3">Cell outer membrane</location>
    </subcellularLocation>
</comment>